<dbReference type="Proteomes" id="UP001642484">
    <property type="component" value="Unassembled WGS sequence"/>
</dbReference>
<evidence type="ECO:0000313" key="1">
    <source>
        <dbReference type="EMBL" id="CAK9077369.1"/>
    </source>
</evidence>
<evidence type="ECO:0000313" key="2">
    <source>
        <dbReference type="Proteomes" id="UP001642484"/>
    </source>
</evidence>
<accession>A0ABP0PNB3</accession>
<organism evidence="1 2">
    <name type="scientific">Durusdinium trenchii</name>
    <dbReference type="NCBI Taxonomy" id="1381693"/>
    <lineage>
        <taxon>Eukaryota</taxon>
        <taxon>Sar</taxon>
        <taxon>Alveolata</taxon>
        <taxon>Dinophyceae</taxon>
        <taxon>Suessiales</taxon>
        <taxon>Symbiodiniaceae</taxon>
        <taxon>Durusdinium</taxon>
    </lineage>
</organism>
<keyword evidence="2" id="KW-1185">Reference proteome</keyword>
<comment type="caution">
    <text evidence="1">The sequence shown here is derived from an EMBL/GenBank/DDBJ whole genome shotgun (WGS) entry which is preliminary data.</text>
</comment>
<dbReference type="EMBL" id="CAXAMN010023385">
    <property type="protein sequence ID" value="CAK9077369.1"/>
    <property type="molecule type" value="Genomic_DNA"/>
</dbReference>
<gene>
    <name evidence="1" type="ORF">CCMP2556_LOCUS38146</name>
</gene>
<sequence length="775" mass="85961">MLIMMVGWLNVPTPPQEIEVLELFAGTGRLCRLAKACAIPSQAHDLLYDKHERSSMVVAPAAMPAPPLPKGDDEFLEVSSGDQRALAKASPDDAVVPTRPPPPKLTRGAIKKWLWRLVQPKASGKFKVPKEVVDEYRDERTRGRVEALFEKSGYQREVFIQKVRRIYESVNETSLESNYEFLSEDDMKELGWSERTRRDIVQELVEEELGDGPTMKKLDGKIRKVDPEFAMFDDDEMMEGQPDEEVSESSDGLEEAAAETQQEVLKQVKFPEVEKDKLLEKVCELTKNLSTADEQMGQIYTAGVVNGFTKEFHGFICLSNPDSFLALFVKDFRLRSALKSLGKTSAKSAENRSAAKGKAKVKRLGLLRNSLQNHLAMELGTKRVTGVDTKLALTAVSAKPGCERDRDKRKANAERYKALARRTMTLQIGGYRLKPKFHGLHHVAQFVKDALQRGVPATALSERELEAMIDGSFVMNHPLWPDHHGKRVWGGAAGVSADAEYAKLFEEAAGAPSLKDPPRRELREVRAELLAHAAGSRSEALERPSLGRRVAGAGGAAVAGAAGSAARPGVWRYHEKTSENTVTVPPPPQLGFMERIEQYERQKQQEKELQQQRWEQQLLRQRQLYEGAFGAPSHHHGDALRVEPGGPDHLDEHLAATRLGQEQRTLGERLFDGAAGCPSAWREPHEGRGLRAAPGAAQISQMGPAELREVRLKDFQGAAGCLSGPLSGLPPKELQPVLFNSPRQEEQRGSYLQRSPRDRAIIDSIIAGLEVTIKP</sequence>
<name>A0ABP0PNB3_9DINO</name>
<reference evidence="1 2" key="1">
    <citation type="submission" date="2024-02" db="EMBL/GenBank/DDBJ databases">
        <authorList>
            <person name="Chen Y."/>
            <person name="Shah S."/>
            <person name="Dougan E. K."/>
            <person name="Thang M."/>
            <person name="Chan C."/>
        </authorList>
    </citation>
    <scope>NUCLEOTIDE SEQUENCE [LARGE SCALE GENOMIC DNA]</scope>
</reference>
<protein>
    <submittedName>
        <fullName evidence="1">Uncharacterized protein</fullName>
    </submittedName>
</protein>
<proteinExistence type="predicted"/>